<evidence type="ECO:0000256" key="1">
    <source>
        <dbReference type="SAM" id="Phobius"/>
    </source>
</evidence>
<evidence type="ECO:0000313" key="2">
    <source>
        <dbReference type="EMBL" id="MBB1087593.1"/>
    </source>
</evidence>
<evidence type="ECO:0000313" key="3">
    <source>
        <dbReference type="Proteomes" id="UP000552587"/>
    </source>
</evidence>
<keyword evidence="1" id="KW-1133">Transmembrane helix</keyword>
<keyword evidence="3" id="KW-1185">Reference proteome</keyword>
<comment type="caution">
    <text evidence="2">The sequence shown here is derived from an EMBL/GenBank/DDBJ whole genome shotgun (WGS) entry which is preliminary data.</text>
</comment>
<proteinExistence type="predicted"/>
<protein>
    <submittedName>
        <fullName evidence="2">Riboflavin biosynthesis protein RibA</fullName>
    </submittedName>
</protein>
<feature type="transmembrane region" description="Helical" evidence="1">
    <location>
        <begin position="74"/>
        <end position="98"/>
    </location>
</feature>
<dbReference type="Proteomes" id="UP000552587">
    <property type="component" value="Unassembled WGS sequence"/>
</dbReference>
<organism evidence="2 3">
    <name type="scientific">Marilutibacter penaei</name>
    <dbReference type="NCBI Taxonomy" id="2759900"/>
    <lineage>
        <taxon>Bacteria</taxon>
        <taxon>Pseudomonadati</taxon>
        <taxon>Pseudomonadota</taxon>
        <taxon>Gammaproteobacteria</taxon>
        <taxon>Lysobacterales</taxon>
        <taxon>Lysobacteraceae</taxon>
        <taxon>Marilutibacter</taxon>
    </lineage>
</organism>
<sequence length="177" mass="18143">MASPGLVSGENYDHKLAALFASASDAASAARWVKESIGLSNGQVRLLSPGDPAPGRVLEPEVAGIERTLVRSHLVMGACGGVAGLAAFAVLYLVGVPLVTASPILAVVALLFFGTLAGLLIGGLISLRPDHDPYVHRVLSGLRAGRAAVVVHARSDDELEQAKTLLAARGGETVSSF</sequence>
<accession>A0A7W3U270</accession>
<name>A0A7W3U270_9GAMM</name>
<dbReference type="AlphaFoldDB" id="A0A7W3U270"/>
<keyword evidence="1" id="KW-0472">Membrane</keyword>
<dbReference type="RefSeq" id="WP_182668371.1">
    <property type="nucleotide sequence ID" value="NZ_JACHTE010000002.1"/>
</dbReference>
<feature type="transmembrane region" description="Helical" evidence="1">
    <location>
        <begin position="104"/>
        <end position="127"/>
    </location>
</feature>
<keyword evidence="1" id="KW-0812">Transmembrane</keyword>
<dbReference type="EMBL" id="JACHTE010000002">
    <property type="protein sequence ID" value="MBB1087593.1"/>
    <property type="molecule type" value="Genomic_DNA"/>
</dbReference>
<gene>
    <name evidence="2" type="ORF">H4F99_03720</name>
</gene>
<reference evidence="2 3" key="1">
    <citation type="submission" date="2020-07" db="EMBL/GenBank/DDBJ databases">
        <authorList>
            <person name="Xu S."/>
            <person name="Li A."/>
        </authorList>
    </citation>
    <scope>NUCLEOTIDE SEQUENCE [LARGE SCALE GENOMIC DNA]</scope>
    <source>
        <strain evidence="2 3">SG-8</strain>
    </source>
</reference>